<dbReference type="Proteomes" id="UP001500454">
    <property type="component" value="Unassembled WGS sequence"/>
</dbReference>
<reference evidence="2" key="1">
    <citation type="journal article" date="2019" name="Int. J. Syst. Evol. Microbiol.">
        <title>The Global Catalogue of Microorganisms (GCM) 10K type strain sequencing project: providing services to taxonomists for standard genome sequencing and annotation.</title>
        <authorList>
            <consortium name="The Broad Institute Genomics Platform"/>
            <consortium name="The Broad Institute Genome Sequencing Center for Infectious Disease"/>
            <person name="Wu L."/>
            <person name="Ma J."/>
        </authorList>
    </citation>
    <scope>NUCLEOTIDE SEQUENCE [LARGE SCALE GENOMIC DNA]</scope>
    <source>
        <strain evidence="2">JCM 17924</strain>
    </source>
</reference>
<accession>A0ABP8IXT2</accession>
<organism evidence="1 2">
    <name type="scientific">Hymenobacter koreensis</name>
    <dbReference type="NCBI Taxonomy" id="1084523"/>
    <lineage>
        <taxon>Bacteria</taxon>
        <taxon>Pseudomonadati</taxon>
        <taxon>Bacteroidota</taxon>
        <taxon>Cytophagia</taxon>
        <taxon>Cytophagales</taxon>
        <taxon>Hymenobacteraceae</taxon>
        <taxon>Hymenobacter</taxon>
    </lineage>
</organism>
<dbReference type="EMBL" id="BAABHA010000002">
    <property type="protein sequence ID" value="GAA4379155.1"/>
    <property type="molecule type" value="Genomic_DNA"/>
</dbReference>
<gene>
    <name evidence="1" type="ORF">GCM10023186_16410</name>
</gene>
<protein>
    <submittedName>
        <fullName evidence="1">Uncharacterized protein</fullName>
    </submittedName>
</protein>
<evidence type="ECO:0000313" key="1">
    <source>
        <dbReference type="EMBL" id="GAA4379155.1"/>
    </source>
</evidence>
<comment type="caution">
    <text evidence="1">The sequence shown here is derived from an EMBL/GenBank/DDBJ whole genome shotgun (WGS) entry which is preliminary data.</text>
</comment>
<sequence length="296" mass="32169">MHLFRSFSLLTAFTALLGCGKDAPPSPRVDLVSTGRFQTSSRVVPPGDTLTTRVFADTPDKNAPLRRFRITVQYGENDSIPVLTYLDSTLSTQEFIWDNSFVASTNSGREIWRYQVTDTEGRTAMRQYRLVVRQPDSAQTWHSYTTVLQPPSTVSSRAILPTRRGNALPPHAARQPEFQRLIDILFVPNAAGAPTLASPTDAAARTNPVLGVNAWSVRRATGIKIAALSIDQFNQANSPASIEAGVAAGSALGTRTGALAKDQIVAFRTQEGRPGLIRVTEVTARGNLVLNVKVVR</sequence>
<proteinExistence type="predicted"/>
<name>A0ABP8IXT2_9BACT</name>
<keyword evidence="2" id="KW-1185">Reference proteome</keyword>
<dbReference type="RefSeq" id="WP_345222992.1">
    <property type="nucleotide sequence ID" value="NZ_BAABHA010000002.1"/>
</dbReference>
<evidence type="ECO:0000313" key="2">
    <source>
        <dbReference type="Proteomes" id="UP001500454"/>
    </source>
</evidence>
<dbReference type="PROSITE" id="PS51257">
    <property type="entry name" value="PROKAR_LIPOPROTEIN"/>
    <property type="match status" value="1"/>
</dbReference>